<organism evidence="1 2">
    <name type="scientific">Streptacidiphilus alkalitolerans</name>
    <dbReference type="NCBI Taxonomy" id="3342712"/>
    <lineage>
        <taxon>Bacteria</taxon>
        <taxon>Bacillati</taxon>
        <taxon>Actinomycetota</taxon>
        <taxon>Actinomycetes</taxon>
        <taxon>Kitasatosporales</taxon>
        <taxon>Streptomycetaceae</taxon>
        <taxon>Streptacidiphilus</taxon>
    </lineage>
</organism>
<protein>
    <submittedName>
        <fullName evidence="1">RICIN domain-containing protein</fullName>
    </submittedName>
</protein>
<dbReference type="EMBL" id="JBHEZX010000005">
    <property type="protein sequence ID" value="MFC1410306.1"/>
    <property type="molecule type" value="Genomic_DNA"/>
</dbReference>
<dbReference type="SUPFAM" id="SSF50370">
    <property type="entry name" value="Ricin B-like lectins"/>
    <property type="match status" value="1"/>
</dbReference>
<dbReference type="Gene3D" id="3.40.50.1110">
    <property type="entry name" value="SGNH hydrolase"/>
    <property type="match status" value="1"/>
</dbReference>
<keyword evidence="2" id="KW-1185">Reference proteome</keyword>
<dbReference type="InterPro" id="IPR035992">
    <property type="entry name" value="Ricin_B-like_lectins"/>
</dbReference>
<evidence type="ECO:0000313" key="2">
    <source>
        <dbReference type="Proteomes" id="UP001592582"/>
    </source>
</evidence>
<sequence>MIRTALPRIAALAAAGLFGALALTGTPAAASTPAAAAAVPAAAPAAARTPAIVALGDSAISGEGAGTDTSDGYTAGTDGPVNYCHRHPLSEIYDTGLTGLTAVDLACSGAQTGDLVSDPALAQVTGSGSGDFGEAKQDVQLARTAAQYQVKMVVVTIGANDDFDFSGVMESCLGQYFPIPQSQGCRDTIGSATIAARAKAVIPKVQAALTDVRQTMRDAGYPDGSYQLVMQSYFTPLTPDIRSNTYAAKVAQGCPAFPEDMAWGHNWVVPQLEDALRTAAEAVPGVRFLDQRRSTYGHEVCAEMTSSPYEYTNGDVIDLSENTRNGCDYSIGILSLCENEIRQSFHLRVAGYQGEGNCLGEFYDDPSQQEAYCTLDQGDGTTIEPLTVGRPFDDAPDDGAWFQLTNHASGNVLDFAGGGSYGDSTNGRLAISYPADGGLNQSFVFEAKAGGSYELDFSGNRDMCLDATGGSTAAGTRLEQWRCNGGGNQHWVLEPAGNGLYKIADSQNTAMVATLSTDSDSLGNPITELKPDTGAAGQLWQLTKLGIVYLHG</sequence>
<dbReference type="InterPro" id="IPR037460">
    <property type="entry name" value="SEST-like"/>
</dbReference>
<dbReference type="PANTHER" id="PTHR37981:SF1">
    <property type="entry name" value="SGNH HYDROLASE-TYPE ESTERASE DOMAIN-CONTAINING PROTEIN"/>
    <property type="match status" value="1"/>
</dbReference>
<gene>
    <name evidence="1" type="ORF">ACEZDG_13620</name>
</gene>
<reference evidence="1 2" key="1">
    <citation type="submission" date="2024-09" db="EMBL/GenBank/DDBJ databases">
        <authorList>
            <person name="Lee S.D."/>
        </authorList>
    </citation>
    <scope>NUCLEOTIDE SEQUENCE [LARGE SCALE GENOMIC DNA]</scope>
    <source>
        <strain evidence="1 2">N1-1</strain>
    </source>
</reference>
<evidence type="ECO:0000313" key="1">
    <source>
        <dbReference type="EMBL" id="MFC1410306.1"/>
    </source>
</evidence>
<dbReference type="SMART" id="SM00458">
    <property type="entry name" value="RICIN"/>
    <property type="match status" value="1"/>
</dbReference>
<dbReference type="InterPro" id="IPR036514">
    <property type="entry name" value="SGNH_hydro_sf"/>
</dbReference>
<dbReference type="PANTHER" id="PTHR37981">
    <property type="entry name" value="LIPASE 2"/>
    <property type="match status" value="1"/>
</dbReference>
<dbReference type="Gene3D" id="2.80.10.50">
    <property type="match status" value="2"/>
</dbReference>
<accession>A0ABV6V9A9</accession>
<dbReference type="CDD" id="cd00161">
    <property type="entry name" value="beta-trefoil_Ricin-like"/>
    <property type="match status" value="1"/>
</dbReference>
<dbReference type="SUPFAM" id="SSF52266">
    <property type="entry name" value="SGNH hydrolase"/>
    <property type="match status" value="1"/>
</dbReference>
<proteinExistence type="predicted"/>
<comment type="caution">
    <text evidence="1">The sequence shown here is derived from an EMBL/GenBank/DDBJ whole genome shotgun (WGS) entry which is preliminary data.</text>
</comment>
<dbReference type="PROSITE" id="PS50231">
    <property type="entry name" value="RICIN_B_LECTIN"/>
    <property type="match status" value="1"/>
</dbReference>
<dbReference type="InterPro" id="IPR000772">
    <property type="entry name" value="Ricin_B_lectin"/>
</dbReference>
<name>A0ABV6V9A9_9ACTN</name>
<dbReference type="Pfam" id="PF14200">
    <property type="entry name" value="RicinB_lectin_2"/>
    <property type="match status" value="1"/>
</dbReference>
<dbReference type="Proteomes" id="UP001592582">
    <property type="component" value="Unassembled WGS sequence"/>
</dbReference>